<dbReference type="RefSeq" id="WP_167299944.1">
    <property type="nucleotide sequence ID" value="NZ_JAASQV010000002.1"/>
</dbReference>
<evidence type="ECO:0000256" key="2">
    <source>
        <dbReference type="ARBA" id="ARBA00023054"/>
    </source>
</evidence>
<keyword evidence="7" id="KW-1185">Reference proteome</keyword>
<dbReference type="Gene3D" id="1.10.287.470">
    <property type="entry name" value="Helix hairpin bin"/>
    <property type="match status" value="2"/>
</dbReference>
<dbReference type="SUPFAM" id="SSF111369">
    <property type="entry name" value="HlyD-like secretion proteins"/>
    <property type="match status" value="2"/>
</dbReference>
<comment type="caution">
    <text evidence="6">The sequence shown here is derived from an EMBL/GenBank/DDBJ whole genome shotgun (WGS) entry which is preliminary data.</text>
</comment>
<dbReference type="Proteomes" id="UP000564677">
    <property type="component" value="Unassembled WGS sequence"/>
</dbReference>
<evidence type="ECO:0000259" key="5">
    <source>
        <dbReference type="Pfam" id="PF25881"/>
    </source>
</evidence>
<dbReference type="Gene3D" id="2.40.30.170">
    <property type="match status" value="1"/>
</dbReference>
<comment type="subcellular location">
    <subcellularLocation>
        <location evidence="1">Cell envelope</location>
    </subcellularLocation>
</comment>
<evidence type="ECO:0000313" key="6">
    <source>
        <dbReference type="EMBL" id="NIJ65571.1"/>
    </source>
</evidence>
<dbReference type="InterPro" id="IPR050465">
    <property type="entry name" value="UPF0194_transport"/>
</dbReference>
<evidence type="ECO:0000256" key="4">
    <source>
        <dbReference type="SAM" id="Phobius"/>
    </source>
</evidence>
<evidence type="ECO:0000256" key="3">
    <source>
        <dbReference type="SAM" id="Coils"/>
    </source>
</evidence>
<keyword evidence="4" id="KW-0472">Membrane</keyword>
<feature type="coiled-coil region" evidence="3">
    <location>
        <begin position="79"/>
        <end position="132"/>
    </location>
</feature>
<name>A0A7X5V0C7_9SPHN</name>
<evidence type="ECO:0000313" key="7">
    <source>
        <dbReference type="Proteomes" id="UP000564677"/>
    </source>
</evidence>
<keyword evidence="4" id="KW-1133">Transmembrane helix</keyword>
<gene>
    <name evidence="6" type="ORF">FHR20_002533</name>
</gene>
<keyword evidence="4" id="KW-0812">Transmembrane</keyword>
<dbReference type="InterPro" id="IPR059052">
    <property type="entry name" value="HH_YbhG-like"/>
</dbReference>
<accession>A0A7X5V0C7</accession>
<dbReference type="PANTHER" id="PTHR32347">
    <property type="entry name" value="EFFLUX SYSTEM COMPONENT YKNX-RELATED"/>
    <property type="match status" value="1"/>
</dbReference>
<dbReference type="AlphaFoldDB" id="A0A7X5V0C7"/>
<dbReference type="GO" id="GO:0030313">
    <property type="term" value="C:cell envelope"/>
    <property type="evidence" value="ECO:0007669"/>
    <property type="project" value="UniProtKB-SubCell"/>
</dbReference>
<dbReference type="Gene3D" id="2.40.50.100">
    <property type="match status" value="1"/>
</dbReference>
<organism evidence="6 7">
    <name type="scientific">Sphingomonas leidyi</name>
    <dbReference type="NCBI Taxonomy" id="68569"/>
    <lineage>
        <taxon>Bacteria</taxon>
        <taxon>Pseudomonadati</taxon>
        <taxon>Pseudomonadota</taxon>
        <taxon>Alphaproteobacteria</taxon>
        <taxon>Sphingomonadales</taxon>
        <taxon>Sphingomonadaceae</taxon>
        <taxon>Sphingomonas</taxon>
    </lineage>
</organism>
<dbReference type="EMBL" id="JAASQV010000002">
    <property type="protein sequence ID" value="NIJ65571.1"/>
    <property type="molecule type" value="Genomic_DNA"/>
</dbReference>
<proteinExistence type="predicted"/>
<reference evidence="6 7" key="1">
    <citation type="submission" date="2020-03" db="EMBL/GenBank/DDBJ databases">
        <title>Genomic Encyclopedia of Type Strains, Phase IV (KMG-IV): sequencing the most valuable type-strain genomes for metagenomic binning, comparative biology and taxonomic classification.</title>
        <authorList>
            <person name="Goeker M."/>
        </authorList>
    </citation>
    <scope>NUCLEOTIDE SEQUENCE [LARGE SCALE GENOMIC DNA]</scope>
    <source>
        <strain evidence="6 7">DSM 4733</strain>
    </source>
</reference>
<sequence>MNRRRIAILVVIVVLVIAAIATGGFGLFKARDDGALRLNGNVDIREVDLGFRVSGRIAAIGVEEGAHVKQGQLLATLDAATLDSRIAQADAQVSQAEAQLAKLRNGNRAQDIAQARARVDAAAAVARDAERDYARRQPLVEPGAISRDVWEQTVATRDKTRADLAQARQALSLMNAGSRKEDVAAAAADVRSALAARQGAATDLGDARLLASTDGTVVTRAREPGAIVQPGETVLTLAILRPLRVRAYVAESDLSRIGPGMKVTVTADGNPKDYHGTIGYISPRAEFTPKTVETENLRTDLVYQLRIIVDDPDDALRQGQPVSVSVPGARPKHKD</sequence>
<evidence type="ECO:0000256" key="1">
    <source>
        <dbReference type="ARBA" id="ARBA00004196"/>
    </source>
</evidence>
<feature type="domain" description="YbhG-like alpha-helical hairpin" evidence="5">
    <location>
        <begin position="78"/>
        <end position="202"/>
    </location>
</feature>
<dbReference type="PANTHER" id="PTHR32347:SF29">
    <property type="entry name" value="UPF0194 MEMBRANE PROTEIN YBHG"/>
    <property type="match status" value="1"/>
</dbReference>
<keyword evidence="2 3" id="KW-0175">Coiled coil</keyword>
<feature type="transmembrane region" description="Helical" evidence="4">
    <location>
        <begin position="6"/>
        <end position="28"/>
    </location>
</feature>
<dbReference type="Pfam" id="PF25881">
    <property type="entry name" value="HH_YBHG"/>
    <property type="match status" value="1"/>
</dbReference>
<protein>
    <submittedName>
        <fullName evidence="6">HlyD family secretion protein</fullName>
    </submittedName>
</protein>